<protein>
    <submittedName>
        <fullName evidence="1">NAD-dependent epimerase/dehydratase family protein</fullName>
    </submittedName>
</protein>
<sequence>GGTGNPTQIIVLAKMIIEYTGSSSEIVFKERRNWDAVKDRLSDIYKSWKVLGYEPEVPLKEGLKKTVDWYVNEYEIED</sequence>
<dbReference type="Proteomes" id="UP001057375">
    <property type="component" value="Unassembled WGS sequence"/>
</dbReference>
<proteinExistence type="predicted"/>
<dbReference type="SUPFAM" id="SSF51735">
    <property type="entry name" value="NAD(P)-binding Rossmann-fold domains"/>
    <property type="match status" value="1"/>
</dbReference>
<evidence type="ECO:0000313" key="2">
    <source>
        <dbReference type="Proteomes" id="UP001057375"/>
    </source>
</evidence>
<evidence type="ECO:0000313" key="1">
    <source>
        <dbReference type="EMBL" id="GKT28664.1"/>
    </source>
</evidence>
<accession>A0ABQ5K7Y1</accession>
<name>A0ABQ5K7Y1_9EUKA</name>
<dbReference type="EMBL" id="BQXS01007882">
    <property type="protein sequence ID" value="GKT28664.1"/>
    <property type="molecule type" value="Genomic_DNA"/>
</dbReference>
<dbReference type="Gene3D" id="3.90.25.10">
    <property type="entry name" value="UDP-galactose 4-epimerase, domain 1"/>
    <property type="match status" value="1"/>
</dbReference>
<gene>
    <name evidence="1" type="ORF">ADUPG1_005010</name>
</gene>
<reference evidence="1" key="1">
    <citation type="submission" date="2022-03" db="EMBL/GenBank/DDBJ databases">
        <title>Draft genome sequence of Aduncisulcus paluster, a free-living microaerophilic Fornicata.</title>
        <authorList>
            <person name="Yuyama I."/>
            <person name="Kume K."/>
            <person name="Tamura T."/>
            <person name="Inagaki Y."/>
            <person name="Hashimoto T."/>
        </authorList>
    </citation>
    <scope>NUCLEOTIDE SEQUENCE</scope>
    <source>
        <strain evidence="1">NY0171</strain>
    </source>
</reference>
<feature type="non-terminal residue" evidence="1">
    <location>
        <position position="1"/>
    </location>
</feature>
<organism evidence="1 2">
    <name type="scientific">Aduncisulcus paluster</name>
    <dbReference type="NCBI Taxonomy" id="2918883"/>
    <lineage>
        <taxon>Eukaryota</taxon>
        <taxon>Metamonada</taxon>
        <taxon>Carpediemonas-like organisms</taxon>
        <taxon>Aduncisulcus</taxon>
    </lineage>
</organism>
<keyword evidence="2" id="KW-1185">Reference proteome</keyword>
<dbReference type="InterPro" id="IPR036291">
    <property type="entry name" value="NAD(P)-bd_dom_sf"/>
</dbReference>
<comment type="caution">
    <text evidence="1">The sequence shown here is derived from an EMBL/GenBank/DDBJ whole genome shotgun (WGS) entry which is preliminary data.</text>
</comment>